<comment type="cofactor">
    <cofactor evidence="1 11">
        <name>Ni(2+)</name>
        <dbReference type="ChEBI" id="CHEBI:49786"/>
    </cofactor>
</comment>
<dbReference type="PANTHER" id="PTHR42958:SF1">
    <property type="entry name" value="HYDROGENASE-2 LARGE CHAIN"/>
    <property type="match status" value="1"/>
</dbReference>
<keyword evidence="11" id="KW-0408">Iron</keyword>
<dbReference type="GO" id="GO:0016020">
    <property type="term" value="C:membrane"/>
    <property type="evidence" value="ECO:0007669"/>
    <property type="project" value="UniProtKB-SubCell"/>
</dbReference>
<evidence type="ECO:0000256" key="2">
    <source>
        <dbReference type="ARBA" id="ARBA00004170"/>
    </source>
</evidence>
<comment type="subcellular location">
    <subcellularLocation>
        <location evidence="3">Cell envelope</location>
    </subcellularLocation>
    <subcellularLocation>
        <location evidence="2">Membrane</location>
        <topology evidence="2">Peripheral membrane protein</topology>
    </subcellularLocation>
</comment>
<dbReference type="PROSITE" id="PS00508">
    <property type="entry name" value="NI_HGENASE_L_2"/>
    <property type="match status" value="1"/>
</dbReference>
<evidence type="ECO:0000256" key="10">
    <source>
        <dbReference type="ARBA" id="ARBA00048757"/>
    </source>
</evidence>
<comment type="caution">
    <text evidence="12">The sequence shown here is derived from an EMBL/GenBank/DDBJ whole genome shotgun (WGS) entry which is preliminary data.</text>
</comment>
<feature type="binding site" evidence="11">
    <location>
        <position position="78"/>
    </location>
    <ligand>
        <name>Ni(2+)</name>
        <dbReference type="ChEBI" id="CHEBI:49786"/>
    </ligand>
</feature>
<dbReference type="GO" id="GO:0016151">
    <property type="term" value="F:nickel cation binding"/>
    <property type="evidence" value="ECO:0007669"/>
    <property type="project" value="InterPro"/>
</dbReference>
<evidence type="ECO:0000256" key="6">
    <source>
        <dbReference type="ARBA" id="ARBA00012082"/>
    </source>
</evidence>
<dbReference type="Gene3D" id="1.10.645.10">
    <property type="entry name" value="Cytochrome-c3 Hydrogenase, chain B"/>
    <property type="match status" value="1"/>
</dbReference>
<feature type="non-terminal residue" evidence="12">
    <location>
        <position position="1"/>
    </location>
</feature>
<keyword evidence="9 12" id="KW-0560">Oxidoreductase</keyword>
<dbReference type="InterPro" id="IPR029014">
    <property type="entry name" value="NiFe-Hase_large"/>
</dbReference>
<evidence type="ECO:0000256" key="9">
    <source>
        <dbReference type="ARBA" id="ARBA00023002"/>
    </source>
</evidence>
<evidence type="ECO:0000256" key="11">
    <source>
        <dbReference type="PIRSR" id="PIRSR601501-1"/>
    </source>
</evidence>
<comment type="catalytic activity">
    <reaction evidence="10">
        <text>H2 + A = AH2</text>
        <dbReference type="Rhea" id="RHEA:12116"/>
        <dbReference type="ChEBI" id="CHEBI:13193"/>
        <dbReference type="ChEBI" id="CHEBI:17499"/>
        <dbReference type="ChEBI" id="CHEBI:18276"/>
        <dbReference type="EC" id="1.12.99.6"/>
    </reaction>
</comment>
<evidence type="ECO:0000256" key="5">
    <source>
        <dbReference type="ARBA" id="ARBA00011771"/>
    </source>
</evidence>
<dbReference type="InterPro" id="IPR050867">
    <property type="entry name" value="NiFe/NiFeSe_hydrgnase_LSU"/>
</dbReference>
<evidence type="ECO:0000256" key="8">
    <source>
        <dbReference type="ARBA" id="ARBA00022723"/>
    </source>
</evidence>
<sequence length="99" mass="10738">FKGVGFLEAPRGMLSHWMVIKDGIISNYQAVVPSTWNSGPRNFNDDVGPYEQSLVGTPVADPNKPLEVVRTIHSFDPCMACAVHVVDADGNEVVSVKVL</sequence>
<keyword evidence="11" id="KW-0460">Magnesium</keyword>
<dbReference type="AlphaFoldDB" id="A0A8T6BR48"/>
<gene>
    <name evidence="12" type="ORF">GRW24_25325</name>
</gene>
<dbReference type="SUPFAM" id="SSF56762">
    <property type="entry name" value="HydB/Nqo4-like"/>
    <property type="match status" value="1"/>
</dbReference>
<comment type="cofactor">
    <cofactor evidence="11">
        <name>Fe cation</name>
        <dbReference type="ChEBI" id="CHEBI:24875"/>
    </cofactor>
</comment>
<evidence type="ECO:0000256" key="7">
    <source>
        <dbReference type="ARBA" id="ARBA00022596"/>
    </source>
</evidence>
<keyword evidence="8 11" id="KW-0479">Metal-binding</keyword>
<evidence type="ECO:0000313" key="12">
    <source>
        <dbReference type="EMBL" id="MXJ11741.1"/>
    </source>
</evidence>
<evidence type="ECO:0000313" key="13">
    <source>
        <dbReference type="Proteomes" id="UP000447081"/>
    </source>
</evidence>
<dbReference type="InterPro" id="IPR001501">
    <property type="entry name" value="Ni-dep_hyd_lsu"/>
</dbReference>
<dbReference type="InterPro" id="IPR018194">
    <property type="entry name" value="Ni-dep_hyd_lsu_Ni_BS"/>
</dbReference>
<dbReference type="Pfam" id="PF00374">
    <property type="entry name" value="NiFeSe_Hases"/>
    <property type="match status" value="1"/>
</dbReference>
<comment type="subunit">
    <text evidence="5">Heterodimer of a large and a small subunit.</text>
</comment>
<comment type="similarity">
    <text evidence="4">Belongs to the [NiFe]/[NiFeSe] hydrogenase large subunit family.</text>
</comment>
<evidence type="ECO:0000256" key="3">
    <source>
        <dbReference type="ARBA" id="ARBA00004196"/>
    </source>
</evidence>
<dbReference type="Proteomes" id="UP000447081">
    <property type="component" value="Unassembled WGS sequence"/>
</dbReference>
<evidence type="ECO:0000256" key="1">
    <source>
        <dbReference type="ARBA" id="ARBA00001967"/>
    </source>
</evidence>
<organism evidence="12 13">
    <name type="scientific">Escherichia coli</name>
    <dbReference type="NCBI Taxonomy" id="562"/>
    <lineage>
        <taxon>Bacteria</taxon>
        <taxon>Pseudomonadati</taxon>
        <taxon>Pseudomonadota</taxon>
        <taxon>Gammaproteobacteria</taxon>
        <taxon>Enterobacterales</taxon>
        <taxon>Enterobacteriaceae</taxon>
        <taxon>Escherichia</taxon>
    </lineage>
</organism>
<dbReference type="EC" id="1.12.99.6" evidence="6"/>
<evidence type="ECO:0000256" key="4">
    <source>
        <dbReference type="ARBA" id="ARBA00009292"/>
    </source>
</evidence>
<feature type="binding site" evidence="11">
    <location>
        <position position="84"/>
    </location>
    <ligand>
        <name>Ni(2+)</name>
        <dbReference type="ChEBI" id="CHEBI:49786"/>
    </ligand>
</feature>
<keyword evidence="7 11" id="KW-0533">Nickel</keyword>
<reference evidence="12 13" key="1">
    <citation type="submission" date="2019-12" db="EMBL/GenBank/DDBJ databases">
        <title>Enteriobacteria Tanzani isolates_10434.</title>
        <authorList>
            <person name="Subbiah M."/>
            <person name="Call D."/>
        </authorList>
    </citation>
    <scope>NUCLEOTIDE SEQUENCE [LARGE SCALE GENOMIC DNA]</scope>
    <source>
        <strain evidence="12 13">10434wG3</strain>
    </source>
</reference>
<dbReference type="GO" id="GO:0033748">
    <property type="term" value="F:hydrogenase (acceptor) activity"/>
    <property type="evidence" value="ECO:0007669"/>
    <property type="project" value="UniProtKB-EC"/>
</dbReference>
<accession>A0A8T6BR48</accession>
<feature type="binding site" evidence="11">
    <location>
        <position position="81"/>
    </location>
    <ligand>
        <name>Ni(2+)</name>
        <dbReference type="ChEBI" id="CHEBI:49786"/>
    </ligand>
</feature>
<dbReference type="PANTHER" id="PTHR42958">
    <property type="entry name" value="HYDROGENASE-2 LARGE CHAIN"/>
    <property type="match status" value="1"/>
</dbReference>
<dbReference type="GO" id="GO:0030313">
    <property type="term" value="C:cell envelope"/>
    <property type="evidence" value="ECO:0007669"/>
    <property type="project" value="UniProtKB-SubCell"/>
</dbReference>
<dbReference type="EMBL" id="WUIG01000929">
    <property type="protein sequence ID" value="MXJ11741.1"/>
    <property type="molecule type" value="Genomic_DNA"/>
</dbReference>
<proteinExistence type="inferred from homology"/>
<dbReference type="GO" id="GO:0008901">
    <property type="term" value="F:ferredoxin hydrogenase activity"/>
    <property type="evidence" value="ECO:0007669"/>
    <property type="project" value="InterPro"/>
</dbReference>
<name>A0A8T6BR48_ECOLX</name>
<protein>
    <recommendedName>
        <fullName evidence="6">hydrogenase (acceptor)</fullName>
        <ecNumber evidence="6">1.12.99.6</ecNumber>
    </recommendedName>
</protein>